<feature type="region of interest" description="Disordered" evidence="2">
    <location>
        <begin position="529"/>
        <end position="564"/>
    </location>
</feature>
<reference evidence="3 4" key="1">
    <citation type="journal article" date="2021" name="Elife">
        <title>Chloroplast acquisition without the gene transfer in kleptoplastic sea slugs, Plakobranchus ocellatus.</title>
        <authorList>
            <person name="Maeda T."/>
            <person name="Takahashi S."/>
            <person name="Yoshida T."/>
            <person name="Shimamura S."/>
            <person name="Takaki Y."/>
            <person name="Nagai Y."/>
            <person name="Toyoda A."/>
            <person name="Suzuki Y."/>
            <person name="Arimoto A."/>
            <person name="Ishii H."/>
            <person name="Satoh N."/>
            <person name="Nishiyama T."/>
            <person name="Hasebe M."/>
            <person name="Maruyama T."/>
            <person name="Minagawa J."/>
            <person name="Obokata J."/>
            <person name="Shigenobu S."/>
        </authorList>
    </citation>
    <scope>NUCLEOTIDE SEQUENCE [LARGE SCALE GENOMIC DNA]</scope>
</reference>
<feature type="coiled-coil region" evidence="1">
    <location>
        <begin position="436"/>
        <end position="467"/>
    </location>
</feature>
<dbReference type="Proteomes" id="UP000762676">
    <property type="component" value="Unassembled WGS sequence"/>
</dbReference>
<proteinExistence type="predicted"/>
<feature type="region of interest" description="Disordered" evidence="2">
    <location>
        <begin position="717"/>
        <end position="753"/>
    </location>
</feature>
<accession>A0AAV4J0E8</accession>
<sequence length="753" mass="82725">MSEDPGITMEEAELAEGNGLLGGDEVSHRDRDVAEDIDEAPEDLMTDMKLEDEIDELRLTDPDFQWSYHIEIYPWNADDMTENFVRLLKLADFTQIFMKKKRACRETREQEESVGDKLQDRQRKGSIHLYTDSFQNAKLIIRSSTWKAMVSKQLTFEITRREPQSGVVESAYLEVDTYTACKCRYRDKPKGEFKDRTAKVSCIPGTMSREFLDVVLCRAIPVIGGSSVKEYYQERDEKLHQKLSQIKDFDGYIKSLDFDCLSRGSCRAFVTAHKNVYLDGQRISIVANSKETMNAALIAQRQLPNPGVPELALNSEMDTKSQLQFGGGTVTNPGMLRGNLYSHVSHSGRGGMLRETTGLAVSGRGRGLGRSTLLPQRPASNTFTRSGPGMPVPMTGRQKMNEKMRRSNPSQPLSNNMFSSQGGPLVPRGAMNASLGESFKQEIASLQKQLQQNTAELEAKIAMLRESTNPGSLYCENDGEWDETAFGEKEDLSEESFASFGGEDYSNPELSTNYHLGLAEDLVNQRGIGTSDSRALPGLNVQSKSTDSRAEPQRGIQPGSSAVTQEMVAGQSVVPHGDFVQMSTSFADGTPISQLAIMSMLQTRPGQILQHIMGQLPQAGSGQVPQMLPGQIPQTISGQIHQTMAGQMPQIVPGQLTQTMLGQTPQPSPAQLAQALLEQMAQVLPADLPQQNHRPIFKPTPGQVGQPSSRHIPLSGQIHTHRGGGGRGGGSPFQRMRGGFRGRGKQMSGSGGW</sequence>
<comment type="caution">
    <text evidence="3">The sequence shown here is derived from an EMBL/GenBank/DDBJ whole genome shotgun (WGS) entry which is preliminary data.</text>
</comment>
<gene>
    <name evidence="3" type="ORF">ElyMa_006777900</name>
</gene>
<evidence type="ECO:0000256" key="1">
    <source>
        <dbReference type="SAM" id="Coils"/>
    </source>
</evidence>
<organism evidence="3 4">
    <name type="scientific">Elysia marginata</name>
    <dbReference type="NCBI Taxonomy" id="1093978"/>
    <lineage>
        <taxon>Eukaryota</taxon>
        <taxon>Metazoa</taxon>
        <taxon>Spiralia</taxon>
        <taxon>Lophotrochozoa</taxon>
        <taxon>Mollusca</taxon>
        <taxon>Gastropoda</taxon>
        <taxon>Heterobranchia</taxon>
        <taxon>Euthyneura</taxon>
        <taxon>Panpulmonata</taxon>
        <taxon>Sacoglossa</taxon>
        <taxon>Placobranchoidea</taxon>
        <taxon>Plakobranchidae</taxon>
        <taxon>Elysia</taxon>
    </lineage>
</organism>
<dbReference type="EMBL" id="BMAT01013585">
    <property type="protein sequence ID" value="GFS15730.1"/>
    <property type="molecule type" value="Genomic_DNA"/>
</dbReference>
<evidence type="ECO:0000256" key="2">
    <source>
        <dbReference type="SAM" id="MobiDB-lite"/>
    </source>
</evidence>
<protein>
    <submittedName>
        <fullName evidence="3">Fibrillin 1</fullName>
    </submittedName>
</protein>
<keyword evidence="1" id="KW-0175">Coiled coil</keyword>
<feature type="region of interest" description="Disordered" evidence="2">
    <location>
        <begin position="362"/>
        <end position="394"/>
    </location>
</feature>
<keyword evidence="4" id="KW-1185">Reference proteome</keyword>
<evidence type="ECO:0000313" key="3">
    <source>
        <dbReference type="EMBL" id="GFS15730.1"/>
    </source>
</evidence>
<evidence type="ECO:0000313" key="4">
    <source>
        <dbReference type="Proteomes" id="UP000762676"/>
    </source>
</evidence>
<dbReference type="AlphaFoldDB" id="A0AAV4J0E8"/>
<name>A0AAV4J0E8_9GAST</name>